<keyword evidence="1" id="KW-1133">Transmembrane helix</keyword>
<dbReference type="RefSeq" id="WP_106513314.1">
    <property type="nucleotide sequence ID" value="NZ_PXYI01000004.1"/>
</dbReference>
<name>A0A2P7QPT9_9SPHN</name>
<organism evidence="2 3">
    <name type="scientific">Allosphingosinicella deserti</name>
    <dbReference type="NCBI Taxonomy" id="2116704"/>
    <lineage>
        <taxon>Bacteria</taxon>
        <taxon>Pseudomonadati</taxon>
        <taxon>Pseudomonadota</taxon>
        <taxon>Alphaproteobacteria</taxon>
        <taxon>Sphingomonadales</taxon>
        <taxon>Sphingomonadaceae</taxon>
        <taxon>Allosphingosinicella</taxon>
    </lineage>
</organism>
<dbReference type="Proteomes" id="UP000241167">
    <property type="component" value="Unassembled WGS sequence"/>
</dbReference>
<keyword evidence="1" id="KW-0812">Transmembrane</keyword>
<keyword evidence="1" id="KW-0472">Membrane</keyword>
<protein>
    <submittedName>
        <fullName evidence="2">Uncharacterized protein</fullName>
    </submittedName>
</protein>
<evidence type="ECO:0000313" key="2">
    <source>
        <dbReference type="EMBL" id="PSJ39958.1"/>
    </source>
</evidence>
<accession>A0A2P7QPT9</accession>
<feature type="transmembrane region" description="Helical" evidence="1">
    <location>
        <begin position="6"/>
        <end position="24"/>
    </location>
</feature>
<dbReference type="AlphaFoldDB" id="A0A2P7QPT9"/>
<evidence type="ECO:0000313" key="3">
    <source>
        <dbReference type="Proteomes" id="UP000241167"/>
    </source>
</evidence>
<proteinExistence type="predicted"/>
<keyword evidence="3" id="KW-1185">Reference proteome</keyword>
<dbReference type="OrthoDB" id="7579171at2"/>
<comment type="caution">
    <text evidence="2">The sequence shown here is derived from an EMBL/GenBank/DDBJ whole genome shotgun (WGS) entry which is preliminary data.</text>
</comment>
<sequence>MNQYSMVVLIVLIVMVATVMKARYRHGGNMMPRGDDPETLRMKEEMRMLRDRVAVLERIATDRENSLARQIDELRDR</sequence>
<gene>
    <name evidence="2" type="ORF">C7I55_12395</name>
</gene>
<reference evidence="2 3" key="1">
    <citation type="submission" date="2018-03" db="EMBL/GenBank/DDBJ databases">
        <title>The draft genome of Sphingosinicella sp. GL-C-18.</title>
        <authorList>
            <person name="Liu L."/>
            <person name="Li L."/>
            <person name="Liang L."/>
            <person name="Zhang X."/>
            <person name="Wang T."/>
        </authorList>
    </citation>
    <scope>NUCLEOTIDE SEQUENCE [LARGE SCALE GENOMIC DNA]</scope>
    <source>
        <strain evidence="2 3">GL-C-18</strain>
    </source>
</reference>
<dbReference type="EMBL" id="PXYI01000004">
    <property type="protein sequence ID" value="PSJ39958.1"/>
    <property type="molecule type" value="Genomic_DNA"/>
</dbReference>
<evidence type="ECO:0000256" key="1">
    <source>
        <dbReference type="SAM" id="Phobius"/>
    </source>
</evidence>